<dbReference type="EMBL" id="KN822171">
    <property type="protein sequence ID" value="KIM53763.1"/>
    <property type="molecule type" value="Genomic_DNA"/>
</dbReference>
<name>A0A0C2YVV1_9AGAM</name>
<evidence type="ECO:0000313" key="2">
    <source>
        <dbReference type="Proteomes" id="UP000053989"/>
    </source>
</evidence>
<reference evidence="1 2" key="1">
    <citation type="submission" date="2014-04" db="EMBL/GenBank/DDBJ databases">
        <authorList>
            <consortium name="DOE Joint Genome Institute"/>
            <person name="Kuo A."/>
            <person name="Kohler A."/>
            <person name="Nagy L.G."/>
            <person name="Floudas D."/>
            <person name="Copeland A."/>
            <person name="Barry K.W."/>
            <person name="Cichocki N."/>
            <person name="Veneault-Fourrey C."/>
            <person name="LaButti K."/>
            <person name="Lindquist E.A."/>
            <person name="Lipzen A."/>
            <person name="Lundell T."/>
            <person name="Morin E."/>
            <person name="Murat C."/>
            <person name="Sun H."/>
            <person name="Tunlid A."/>
            <person name="Henrissat B."/>
            <person name="Grigoriev I.V."/>
            <person name="Hibbett D.S."/>
            <person name="Martin F."/>
            <person name="Nordberg H.P."/>
            <person name="Cantor M.N."/>
            <person name="Hua S.X."/>
        </authorList>
    </citation>
    <scope>NUCLEOTIDE SEQUENCE [LARGE SCALE GENOMIC DNA]</scope>
    <source>
        <strain evidence="1 2">Foug A</strain>
    </source>
</reference>
<organism evidence="1 2">
    <name type="scientific">Scleroderma citrinum Foug A</name>
    <dbReference type="NCBI Taxonomy" id="1036808"/>
    <lineage>
        <taxon>Eukaryota</taxon>
        <taxon>Fungi</taxon>
        <taxon>Dikarya</taxon>
        <taxon>Basidiomycota</taxon>
        <taxon>Agaricomycotina</taxon>
        <taxon>Agaricomycetes</taxon>
        <taxon>Agaricomycetidae</taxon>
        <taxon>Boletales</taxon>
        <taxon>Sclerodermatineae</taxon>
        <taxon>Sclerodermataceae</taxon>
        <taxon>Scleroderma</taxon>
    </lineage>
</organism>
<sequence>MVNMIHNKLSILRDAKEPVLVKDESIDCKINLETEDNSKDGDILKFEPPIRHHLLHLLVMGLYHCPSTN</sequence>
<dbReference type="Proteomes" id="UP000053989">
    <property type="component" value="Unassembled WGS sequence"/>
</dbReference>
<reference evidence="2" key="2">
    <citation type="submission" date="2015-01" db="EMBL/GenBank/DDBJ databases">
        <title>Evolutionary Origins and Diversification of the Mycorrhizal Mutualists.</title>
        <authorList>
            <consortium name="DOE Joint Genome Institute"/>
            <consortium name="Mycorrhizal Genomics Consortium"/>
            <person name="Kohler A."/>
            <person name="Kuo A."/>
            <person name="Nagy L.G."/>
            <person name="Floudas D."/>
            <person name="Copeland A."/>
            <person name="Barry K.W."/>
            <person name="Cichocki N."/>
            <person name="Veneault-Fourrey C."/>
            <person name="LaButti K."/>
            <person name="Lindquist E.A."/>
            <person name="Lipzen A."/>
            <person name="Lundell T."/>
            <person name="Morin E."/>
            <person name="Murat C."/>
            <person name="Riley R."/>
            <person name="Ohm R."/>
            <person name="Sun H."/>
            <person name="Tunlid A."/>
            <person name="Henrissat B."/>
            <person name="Grigoriev I.V."/>
            <person name="Hibbett D.S."/>
            <person name="Martin F."/>
        </authorList>
    </citation>
    <scope>NUCLEOTIDE SEQUENCE [LARGE SCALE GENOMIC DNA]</scope>
    <source>
        <strain evidence="2">Foug A</strain>
    </source>
</reference>
<accession>A0A0C2YVV1</accession>
<gene>
    <name evidence="1" type="ORF">SCLCIDRAFT_31631</name>
</gene>
<proteinExistence type="predicted"/>
<dbReference type="InParanoid" id="A0A0C2YVV1"/>
<dbReference type="AlphaFoldDB" id="A0A0C2YVV1"/>
<protein>
    <submittedName>
        <fullName evidence="1">Uncharacterized protein</fullName>
    </submittedName>
</protein>
<evidence type="ECO:0000313" key="1">
    <source>
        <dbReference type="EMBL" id="KIM53763.1"/>
    </source>
</evidence>
<dbReference type="HOGENOM" id="CLU_2777403_0_0_1"/>
<keyword evidence="2" id="KW-1185">Reference proteome</keyword>